<protein>
    <recommendedName>
        <fullName evidence="3">F-box domain-containing protein</fullName>
    </recommendedName>
</protein>
<proteinExistence type="predicted"/>
<dbReference type="InterPro" id="IPR032675">
    <property type="entry name" value="LRR_dom_sf"/>
</dbReference>
<dbReference type="Proteomes" id="UP001642484">
    <property type="component" value="Unassembled WGS sequence"/>
</dbReference>
<organism evidence="1 2">
    <name type="scientific">Durusdinium trenchii</name>
    <dbReference type="NCBI Taxonomy" id="1381693"/>
    <lineage>
        <taxon>Eukaryota</taxon>
        <taxon>Sar</taxon>
        <taxon>Alveolata</taxon>
        <taxon>Dinophyceae</taxon>
        <taxon>Suessiales</taxon>
        <taxon>Symbiodiniaceae</taxon>
        <taxon>Durusdinium</taxon>
    </lineage>
</organism>
<gene>
    <name evidence="1" type="ORF">CCMP2556_LOCUS16899</name>
</gene>
<dbReference type="EMBL" id="CAXAMN010009191">
    <property type="protein sequence ID" value="CAK9027856.1"/>
    <property type="molecule type" value="Genomic_DNA"/>
</dbReference>
<dbReference type="SUPFAM" id="SSF52047">
    <property type="entry name" value="RNI-like"/>
    <property type="match status" value="1"/>
</dbReference>
<dbReference type="Gene3D" id="3.80.10.10">
    <property type="entry name" value="Ribonuclease Inhibitor"/>
    <property type="match status" value="1"/>
</dbReference>
<accession>A0ABP0KLX1</accession>
<keyword evidence="2" id="KW-1185">Reference proteome</keyword>
<evidence type="ECO:0000313" key="2">
    <source>
        <dbReference type="Proteomes" id="UP001642484"/>
    </source>
</evidence>
<evidence type="ECO:0008006" key="3">
    <source>
        <dbReference type="Google" id="ProtNLM"/>
    </source>
</evidence>
<comment type="caution">
    <text evidence="1">The sequence shown here is derived from an EMBL/GenBank/DDBJ whole genome shotgun (WGS) entry which is preliminary data.</text>
</comment>
<name>A0ABP0KLX1_9DINO</name>
<sequence length="341" mass="37609">MIGYKVVVQNPIGAAPVLYHGMVCRCLLELPHCALDLIMDQLNAPEFFIVRQASRSVTKNCVLSTQSCRSSSGAVPRPRCFVASLQSPEVVERLRQMHLPSLKVIVLKAPIRMLVETVHFLCSKMEEFKNLEVLHLAAPVRHHLGDTSVRMLATALRSWPVLRELGLPGLNVTRWASAALGKAVAASPCLRSLDLSSSLLTSIGWTHLICQAEHLGGFGGDRRVKLVIASDDPVHALRGLVRSSPTFKEVNVAKVKVESALRCECLQRCQSTPSVSTSDHLVSSWLVSSAAAVLRVATPCKTSRPFCAKVPRRAFRSGTWPIWRRLHQRQARSRQLVQGLQ</sequence>
<evidence type="ECO:0000313" key="1">
    <source>
        <dbReference type="EMBL" id="CAK9027856.1"/>
    </source>
</evidence>
<reference evidence="1 2" key="1">
    <citation type="submission" date="2024-02" db="EMBL/GenBank/DDBJ databases">
        <authorList>
            <person name="Chen Y."/>
            <person name="Shah S."/>
            <person name="Dougan E. K."/>
            <person name="Thang M."/>
            <person name="Chan C."/>
        </authorList>
    </citation>
    <scope>NUCLEOTIDE SEQUENCE [LARGE SCALE GENOMIC DNA]</scope>
</reference>